<keyword evidence="3" id="KW-0813">Transport</keyword>
<keyword evidence="12" id="KW-0407">Ion channel</keyword>
<keyword evidence="4" id="KW-1003">Cell membrane</keyword>
<dbReference type="PANTHER" id="PTHR42643">
    <property type="entry name" value="IONOTROPIC RECEPTOR 20A-RELATED"/>
    <property type="match status" value="1"/>
</dbReference>
<keyword evidence="11" id="KW-1071">Ligand-gated ion channel</keyword>
<gene>
    <name evidence="17" type="primary">IR41a</name>
</gene>
<evidence type="ECO:0000256" key="13">
    <source>
        <dbReference type="SAM" id="Phobius"/>
    </source>
</evidence>
<dbReference type="EMBL" id="KU702620">
    <property type="protein sequence ID" value="AMM70647.1"/>
    <property type="molecule type" value="mRNA"/>
</dbReference>
<organism evidence="17">
    <name type="scientific">Heliconius melpomene rosina</name>
    <dbReference type="NCBI Taxonomy" id="171916"/>
    <lineage>
        <taxon>Eukaryota</taxon>
        <taxon>Metazoa</taxon>
        <taxon>Ecdysozoa</taxon>
        <taxon>Arthropoda</taxon>
        <taxon>Hexapoda</taxon>
        <taxon>Insecta</taxon>
        <taxon>Pterygota</taxon>
        <taxon>Neoptera</taxon>
        <taxon>Endopterygota</taxon>
        <taxon>Lepidoptera</taxon>
        <taxon>Glossata</taxon>
        <taxon>Ditrysia</taxon>
        <taxon>Papilionoidea</taxon>
        <taxon>Nymphalidae</taxon>
        <taxon>Heliconiinae</taxon>
        <taxon>Heliconiini</taxon>
        <taxon>Heliconius</taxon>
    </lineage>
</organism>
<keyword evidence="14" id="KW-0732">Signal</keyword>
<sequence>MIPLPQALTALEILLKILIGQYLNSSYCITIISDEYLFLQSPKSFMYIYASNNETLTYQMLNASEMGCSDYIVQLNEPNMFFVAYENVARMGNVRKGDRKIIMLPTFHHLINGSSDVILNVLSNREASFLANILLIMKAESSPECHIYDLVTHKFVGIEENDKPVVLDSWNSCTEEFEKNVYLFPHNMSNVYGKIVKVTAFTYKPYVLLDLEPNITPNGRDGLDIRIVEEFCRWINCTIEMVGDDGREWGEIYDNRTGIGILGNVYEDRADLGITALYSWYEEYIVMDFSTPYVRTGVTCVAPSPRLLASWRMPLLPFNLYMWICIFFTFIYASLALMIAKGFSTTDIFLTTFGIMITQSQPESGFSTWRTRSVIGWMMMTGLVLDNAYGGGLASTFTVPRYEPSIDTIKDIVDRKLIWGATHDAWTFSLILSQEPLLKKLVKLFRTYPSEDLKRRSFNRSMAFSIEKLPGGTFAIGEYITKEATFDLTIMLEEYYFEQCIVMMRKNSFYTHKLSKLIGRLHESGLLLAWETQIALQYLDYKVQLAVKLSRSKKDVENIEPLALRHVEGIFIIYGVGVVISIISFVIEIIQKKRNNKRR</sequence>
<evidence type="ECO:0000256" key="1">
    <source>
        <dbReference type="ARBA" id="ARBA00004651"/>
    </source>
</evidence>
<proteinExistence type="evidence at transcript level"/>
<reference evidence="17" key="1">
    <citation type="journal article" date="2016" name="BMC Genomics">
        <title>Genome-wide analysis of ionotropic receptors provides insight into their evolution in Heliconius butterflies.</title>
        <authorList>
            <person name="van Schooten B."/>
            <person name="Jiggins C.D."/>
            <person name="Briscoe A.D."/>
            <person name="Papa R."/>
        </authorList>
    </citation>
    <scope>NUCLEOTIDE SEQUENCE</scope>
</reference>
<dbReference type="InterPro" id="IPR001320">
    <property type="entry name" value="Iontro_rcpt_C"/>
</dbReference>
<dbReference type="Pfam" id="PF00060">
    <property type="entry name" value="Lig_chan"/>
    <property type="match status" value="1"/>
</dbReference>
<dbReference type="InterPro" id="IPR052192">
    <property type="entry name" value="Insect_Ionotropic_Sensory_Rcpt"/>
</dbReference>
<protein>
    <submittedName>
        <fullName evidence="17">Ionotropic receptor 41a</fullName>
    </submittedName>
</protein>
<evidence type="ECO:0000256" key="3">
    <source>
        <dbReference type="ARBA" id="ARBA00022448"/>
    </source>
</evidence>
<keyword evidence="10" id="KW-0325">Glycoprotein</keyword>
<evidence type="ECO:0000256" key="8">
    <source>
        <dbReference type="ARBA" id="ARBA00023136"/>
    </source>
</evidence>
<dbReference type="Pfam" id="PF10613">
    <property type="entry name" value="Lig_chan-Glu_bd"/>
    <property type="match status" value="1"/>
</dbReference>
<evidence type="ECO:0000256" key="7">
    <source>
        <dbReference type="ARBA" id="ARBA00023065"/>
    </source>
</evidence>
<keyword evidence="8 13" id="KW-0472">Membrane</keyword>
<name>A0A140G9G8_HELME</name>
<feature type="signal peptide" evidence="14">
    <location>
        <begin position="1"/>
        <end position="20"/>
    </location>
</feature>
<feature type="chain" id="PRO_5007302427" evidence="14">
    <location>
        <begin position="21"/>
        <end position="599"/>
    </location>
</feature>
<dbReference type="GO" id="GO:0050906">
    <property type="term" value="P:detection of stimulus involved in sensory perception"/>
    <property type="evidence" value="ECO:0007669"/>
    <property type="project" value="UniProtKB-ARBA"/>
</dbReference>
<dbReference type="AlphaFoldDB" id="A0A140G9G8"/>
<keyword evidence="9 17" id="KW-0675">Receptor</keyword>
<dbReference type="GO" id="GO:0005886">
    <property type="term" value="C:plasma membrane"/>
    <property type="evidence" value="ECO:0007669"/>
    <property type="project" value="UniProtKB-SubCell"/>
</dbReference>
<evidence type="ECO:0000259" key="15">
    <source>
        <dbReference type="Pfam" id="PF00060"/>
    </source>
</evidence>
<dbReference type="GO" id="GO:0015276">
    <property type="term" value="F:ligand-gated monoatomic ion channel activity"/>
    <property type="evidence" value="ECO:0007669"/>
    <property type="project" value="InterPro"/>
</dbReference>
<keyword evidence="7" id="KW-0406">Ion transport</keyword>
<feature type="domain" description="Ionotropic glutamate receptor L-glutamate and glycine-binding" evidence="16">
    <location>
        <begin position="195"/>
        <end position="304"/>
    </location>
</feature>
<evidence type="ECO:0000256" key="9">
    <source>
        <dbReference type="ARBA" id="ARBA00023170"/>
    </source>
</evidence>
<comment type="similarity">
    <text evidence="2">Belongs to the glutamate-gated ion channel (TC 1.A.10.1) family.</text>
</comment>
<comment type="subcellular location">
    <subcellularLocation>
        <location evidence="1">Cell membrane</location>
        <topology evidence="1">Multi-pass membrane protein</topology>
    </subcellularLocation>
</comment>
<feature type="transmembrane region" description="Helical" evidence="13">
    <location>
        <begin position="320"/>
        <end position="340"/>
    </location>
</feature>
<feature type="domain" description="Ionotropic glutamate receptor C-terminal" evidence="15">
    <location>
        <begin position="339"/>
        <end position="578"/>
    </location>
</feature>
<evidence type="ECO:0000256" key="5">
    <source>
        <dbReference type="ARBA" id="ARBA00022692"/>
    </source>
</evidence>
<feature type="transmembrane region" description="Helical" evidence="13">
    <location>
        <begin position="571"/>
        <end position="590"/>
    </location>
</feature>
<keyword evidence="5 13" id="KW-0812">Transmembrane</keyword>
<dbReference type="Gene3D" id="1.10.287.70">
    <property type="match status" value="1"/>
</dbReference>
<dbReference type="PANTHER" id="PTHR42643:SF40">
    <property type="entry name" value="IONOTROPIC RECEPTOR 41A-RELATED"/>
    <property type="match status" value="1"/>
</dbReference>
<evidence type="ECO:0000256" key="10">
    <source>
        <dbReference type="ARBA" id="ARBA00023180"/>
    </source>
</evidence>
<keyword evidence="6 13" id="KW-1133">Transmembrane helix</keyword>
<evidence type="ECO:0000256" key="4">
    <source>
        <dbReference type="ARBA" id="ARBA00022475"/>
    </source>
</evidence>
<evidence type="ECO:0000256" key="6">
    <source>
        <dbReference type="ARBA" id="ARBA00022989"/>
    </source>
</evidence>
<evidence type="ECO:0000256" key="11">
    <source>
        <dbReference type="ARBA" id="ARBA00023286"/>
    </source>
</evidence>
<dbReference type="Gene3D" id="3.40.190.10">
    <property type="entry name" value="Periplasmic binding protein-like II"/>
    <property type="match status" value="1"/>
</dbReference>
<evidence type="ECO:0000256" key="14">
    <source>
        <dbReference type="SAM" id="SignalP"/>
    </source>
</evidence>
<accession>A0A140G9G8</accession>
<evidence type="ECO:0000259" key="16">
    <source>
        <dbReference type="Pfam" id="PF10613"/>
    </source>
</evidence>
<evidence type="ECO:0000256" key="12">
    <source>
        <dbReference type="ARBA" id="ARBA00023303"/>
    </source>
</evidence>
<evidence type="ECO:0000313" key="17">
    <source>
        <dbReference type="EMBL" id="AMM70647.1"/>
    </source>
</evidence>
<evidence type="ECO:0000256" key="2">
    <source>
        <dbReference type="ARBA" id="ARBA00008685"/>
    </source>
</evidence>
<dbReference type="InterPro" id="IPR019594">
    <property type="entry name" value="Glu/Gly-bd"/>
</dbReference>
<dbReference type="SUPFAM" id="SSF53850">
    <property type="entry name" value="Periplasmic binding protein-like II"/>
    <property type="match status" value="1"/>
</dbReference>